<feature type="compositionally biased region" description="Basic and acidic residues" evidence="1">
    <location>
        <begin position="9"/>
        <end position="25"/>
    </location>
</feature>
<accession>A0A859DPS1</accession>
<gene>
    <name evidence="4" type="ORF">GJQ69_02980</name>
    <name evidence="5" type="ORF">GKP14_01385</name>
</gene>
<feature type="transmembrane region" description="Helical" evidence="2">
    <location>
        <begin position="34"/>
        <end position="54"/>
    </location>
</feature>
<feature type="region of interest" description="Disordered" evidence="1">
    <location>
        <begin position="1"/>
        <end position="26"/>
    </location>
</feature>
<evidence type="ECO:0000259" key="3">
    <source>
        <dbReference type="PROSITE" id="PS51677"/>
    </source>
</evidence>
<keyword evidence="2" id="KW-0472">Membrane</keyword>
<keyword evidence="7" id="KW-1185">Reference proteome</keyword>
<evidence type="ECO:0000313" key="7">
    <source>
        <dbReference type="Proteomes" id="UP000509623"/>
    </source>
</evidence>
<dbReference type="EMBL" id="CP046161">
    <property type="protein sequence ID" value="QKO29782.1"/>
    <property type="molecule type" value="Genomic_DNA"/>
</dbReference>
<evidence type="ECO:0000313" key="5">
    <source>
        <dbReference type="EMBL" id="QKO29782.1"/>
    </source>
</evidence>
<evidence type="ECO:0000256" key="1">
    <source>
        <dbReference type="SAM" id="MobiDB-lite"/>
    </source>
</evidence>
<keyword evidence="2" id="KW-0812">Transmembrane</keyword>
<dbReference type="Gene3D" id="3.20.20.370">
    <property type="entry name" value="Glycoside hydrolase/deacetylase"/>
    <property type="match status" value="1"/>
</dbReference>
<dbReference type="GO" id="GO:0016810">
    <property type="term" value="F:hydrolase activity, acting on carbon-nitrogen (but not peptide) bonds"/>
    <property type="evidence" value="ECO:0007669"/>
    <property type="project" value="InterPro"/>
</dbReference>
<reference evidence="5" key="3">
    <citation type="journal article" date="2022" name="Int. J. Syst. Evol. Microbiol.">
        <title>Caproicibacterium lactatifermentans sp. nov., isolated from pit clay used for the production of Chinese strong aroma-type liquor.</title>
        <authorList>
            <person name="Wang H."/>
            <person name="Gu Y."/>
            <person name="Zhao D."/>
            <person name="Qiao Z."/>
            <person name="Zheng J."/>
            <person name="Gao J."/>
            <person name="Ren C."/>
            <person name="Xu Y."/>
        </authorList>
    </citation>
    <scope>NUCLEOTIDE SEQUENCE</scope>
    <source>
        <strain evidence="5">JNU-WLY1368</strain>
    </source>
</reference>
<dbReference type="AlphaFoldDB" id="A0A859DPS1"/>
<sequence>MRCTTQKGSRVEKMSERKKVSAVERQKKRTRRHAAIVLICIVLVAALAGGTYGITRLLVHPKTGTAVSSSAVSKASTAKDSSTSASSAAAASSAQAFEVNKTGLTGYQALYPDLYAKTKVGQWKDAADKTVYLTFDDGPSDLTPQLLEVLKKNNVKAAFFITHQPEQQKDPNYDKYLKEIYDSGCTCAVHSACHNYRKIYASPEAYLSDFNNMYQILKKATNDHVAPFFRFPGGSNNPIMSTSTRKAIIQEMTRRGFFFYDWDVDSKDAQGADASGIYANSIRGMQEGGNIILMHNTSVKKATLSEVENIIQYGKQNGYTFKPLDGTLDPSMYGFSNQYFIPLLKGNPNFKLSTKHEARFASLLNNGTSVSGAGVSSAGN</sequence>
<dbReference type="PROSITE" id="PS51677">
    <property type="entry name" value="NODB"/>
    <property type="match status" value="1"/>
</dbReference>
<dbReference type="KEGG" id="clf:GJQ69_02980"/>
<dbReference type="Pfam" id="PF01522">
    <property type="entry name" value="Polysacc_deac_1"/>
    <property type="match status" value="1"/>
</dbReference>
<evidence type="ECO:0000313" key="6">
    <source>
        <dbReference type="Proteomes" id="UP000501316"/>
    </source>
</evidence>
<dbReference type="SUPFAM" id="SSF88713">
    <property type="entry name" value="Glycoside hydrolase/deacetylase"/>
    <property type="match status" value="1"/>
</dbReference>
<evidence type="ECO:0000313" key="4">
    <source>
        <dbReference type="EMBL" id="QKN23539.1"/>
    </source>
</evidence>
<dbReference type="InterPro" id="IPR002509">
    <property type="entry name" value="NODB_dom"/>
</dbReference>
<dbReference type="Proteomes" id="UP000509623">
    <property type="component" value="Chromosome"/>
</dbReference>
<dbReference type="PANTHER" id="PTHR10587">
    <property type="entry name" value="GLYCOSYL TRANSFERASE-RELATED"/>
    <property type="match status" value="1"/>
</dbReference>
<protein>
    <submittedName>
        <fullName evidence="4">Polysaccharide deacetylase family protein</fullName>
    </submittedName>
</protein>
<dbReference type="EMBL" id="CP046051">
    <property type="protein sequence ID" value="QKN23539.1"/>
    <property type="molecule type" value="Genomic_DNA"/>
</dbReference>
<dbReference type="Proteomes" id="UP000501316">
    <property type="component" value="Chromosome"/>
</dbReference>
<proteinExistence type="predicted"/>
<evidence type="ECO:0000256" key="2">
    <source>
        <dbReference type="SAM" id="Phobius"/>
    </source>
</evidence>
<dbReference type="CDD" id="cd10944">
    <property type="entry name" value="CE4_SmPgdA_like"/>
    <property type="match status" value="1"/>
</dbReference>
<keyword evidence="2" id="KW-1133">Transmembrane helix</keyword>
<feature type="domain" description="NodB homology" evidence="3">
    <location>
        <begin position="129"/>
        <end position="322"/>
    </location>
</feature>
<dbReference type="PANTHER" id="PTHR10587:SF125">
    <property type="entry name" value="POLYSACCHARIDE DEACETYLASE YHEN-RELATED"/>
    <property type="match status" value="1"/>
</dbReference>
<organism evidence="4 6">
    <name type="scientific">Caproicibacterium lactatifermentans</name>
    <dbReference type="NCBI Taxonomy" id="2666138"/>
    <lineage>
        <taxon>Bacteria</taxon>
        <taxon>Bacillati</taxon>
        <taxon>Bacillota</taxon>
        <taxon>Clostridia</taxon>
        <taxon>Eubacteriales</taxon>
        <taxon>Oscillospiraceae</taxon>
        <taxon>Caproicibacterium</taxon>
    </lineage>
</organism>
<dbReference type="InterPro" id="IPR050248">
    <property type="entry name" value="Polysacc_deacetylase_ArnD"/>
</dbReference>
<dbReference type="GO" id="GO:0005975">
    <property type="term" value="P:carbohydrate metabolic process"/>
    <property type="evidence" value="ECO:0007669"/>
    <property type="project" value="InterPro"/>
</dbReference>
<dbReference type="InterPro" id="IPR011330">
    <property type="entry name" value="Glyco_hydro/deAcase_b/a-brl"/>
</dbReference>
<reference evidence="6 7" key="1">
    <citation type="submission" date="2019-11" db="EMBL/GenBank/DDBJ databases">
        <authorList>
            <person name="Ren C."/>
            <person name="Wang H."/>
            <person name="Xu Y."/>
        </authorList>
    </citation>
    <scope>NUCLEOTIDE SEQUENCE [LARGE SCALE GENOMIC DNA]</scope>
    <source>
        <strain evidence="7">JNU-WLY1368</strain>
        <strain evidence="4 6">LBM 19010</strain>
    </source>
</reference>
<reference evidence="5" key="2">
    <citation type="journal article" date="2021" name="Appl. Environ. Microbiol.">
        <title>Adaptability of a Caproate-Producing Bacterium Contributes to Its Dominance in an Anaerobic Fermentation System.</title>
        <authorList>
            <person name="Wang H."/>
            <person name="Gu Y."/>
            <person name="Zhou W."/>
            <person name="Zhao D."/>
            <person name="Qiao Z."/>
            <person name="Zheng J."/>
            <person name="Gao J."/>
            <person name="Chen X."/>
            <person name="Ren C."/>
            <person name="Xu Y."/>
        </authorList>
    </citation>
    <scope>NUCLEOTIDE SEQUENCE</scope>
    <source>
        <strain evidence="5">JNU-WLY1368</strain>
    </source>
</reference>
<name>A0A859DPS1_9FIRM</name>